<evidence type="ECO:0000313" key="2">
    <source>
        <dbReference type="EMBL" id="MBP2057957.1"/>
    </source>
</evidence>
<evidence type="ECO:0000256" key="1">
    <source>
        <dbReference type="SAM" id="Phobius"/>
    </source>
</evidence>
<organism evidence="2 3">
    <name type="scientific">Lactobacillus colini</name>
    <dbReference type="NCBI Taxonomy" id="1819254"/>
    <lineage>
        <taxon>Bacteria</taxon>
        <taxon>Bacillati</taxon>
        <taxon>Bacillota</taxon>
        <taxon>Bacilli</taxon>
        <taxon>Lactobacillales</taxon>
        <taxon>Lactobacillaceae</taxon>
        <taxon>Lactobacillus</taxon>
    </lineage>
</organism>
<accession>A0ABS4ME34</accession>
<sequence>MAMNDIQKAIKDYAKLQSQKESIIRKTQPEINEFSKKVTHEQKIYEQLLKAKENSQFIPIIASLLVMIIMLLCFSGII</sequence>
<reference evidence="2 3" key="1">
    <citation type="submission" date="2021-03" db="EMBL/GenBank/DDBJ databases">
        <title>Genomic Encyclopedia of Type Strains, Phase IV (KMG-IV): sequencing the most valuable type-strain genomes for metagenomic binning, comparative biology and taxonomic classification.</title>
        <authorList>
            <person name="Goeker M."/>
        </authorList>
    </citation>
    <scope>NUCLEOTIDE SEQUENCE [LARGE SCALE GENOMIC DNA]</scope>
    <source>
        <strain evidence="2 3">DSM 101872</strain>
    </source>
</reference>
<feature type="transmembrane region" description="Helical" evidence="1">
    <location>
        <begin position="57"/>
        <end position="77"/>
    </location>
</feature>
<evidence type="ECO:0000313" key="3">
    <source>
        <dbReference type="Proteomes" id="UP001519292"/>
    </source>
</evidence>
<gene>
    <name evidence="2" type="ORF">J2Z60_001132</name>
</gene>
<dbReference type="RefSeq" id="WP_209686698.1">
    <property type="nucleotide sequence ID" value="NZ_JAGGLU010000005.1"/>
</dbReference>
<name>A0ABS4ME34_9LACO</name>
<protein>
    <submittedName>
        <fullName evidence="2">Alanyl-tRNA synthetase</fullName>
    </submittedName>
</protein>
<comment type="caution">
    <text evidence="2">The sequence shown here is derived from an EMBL/GenBank/DDBJ whole genome shotgun (WGS) entry which is preliminary data.</text>
</comment>
<dbReference type="Proteomes" id="UP001519292">
    <property type="component" value="Unassembled WGS sequence"/>
</dbReference>
<keyword evidence="1" id="KW-1133">Transmembrane helix</keyword>
<keyword evidence="3" id="KW-1185">Reference proteome</keyword>
<proteinExistence type="predicted"/>
<keyword evidence="1" id="KW-0812">Transmembrane</keyword>
<keyword evidence="1" id="KW-0472">Membrane</keyword>
<dbReference type="EMBL" id="JAGGLU010000005">
    <property type="protein sequence ID" value="MBP2057957.1"/>
    <property type="molecule type" value="Genomic_DNA"/>
</dbReference>